<dbReference type="PANTHER" id="PTHR33525:SF4">
    <property type="entry name" value="CYCLIC DI-GMP PHOSPHODIESTERASE CDGJ"/>
    <property type="match status" value="1"/>
</dbReference>
<dbReference type="PROSITE" id="PS51833">
    <property type="entry name" value="HDOD"/>
    <property type="match status" value="1"/>
</dbReference>
<feature type="compositionally biased region" description="Low complexity" evidence="1">
    <location>
        <begin position="20"/>
        <end position="30"/>
    </location>
</feature>
<dbReference type="PANTHER" id="PTHR33525">
    <property type="match status" value="1"/>
</dbReference>
<gene>
    <name evidence="3" type="ORF">GEV02_29265</name>
</gene>
<sequence length="452" mass="49664">MEEKHVGFLSFLKSKPEPAPATVKAAAAPSAAPPMAAPSAPDPEGDPEAVVVRAEIVDEHHRLCGYRFSVPFGGNRAPLPEPVLVETLVAARLPQFAQNRLALVQLSMDAVVFNRHLPLVAPHTVFLLDRKAGDLPVEQIAGRMAALRETGCKVALRGISLDAADAPMLAVCDIAMLYLSEHTLAEFQSLIKQLRMRYPDMKLAVDGVETWDEQRMCMSWGCNYFLGHFLTTSDKVDPDAKVDQSRMTSIELLNLLRTDAELPAMIEVAKRDPGMTYQVLQWANAPSNGQTTKVTSLQQAFMVLGRNQLYRGLTVSMFRLGGGANKARDESLLEVALTRARFLETCSTLPQSKRDELFLVGLLSLFDALLGVPMASLVDKMHLSDDIRDVLLSSEGVYGPYLMMVMLLERDKVDRALEIAEKLGLDMDGIGQVGQAAFKWAQESMQHTSGDE</sequence>
<dbReference type="SUPFAM" id="SSF141868">
    <property type="entry name" value="EAL domain-like"/>
    <property type="match status" value="1"/>
</dbReference>
<name>A0A6A7NB72_9BURK</name>
<proteinExistence type="predicted"/>
<dbReference type="SUPFAM" id="SSF109604">
    <property type="entry name" value="HD-domain/PDEase-like"/>
    <property type="match status" value="1"/>
</dbReference>
<dbReference type="InterPro" id="IPR013976">
    <property type="entry name" value="HDOD"/>
</dbReference>
<feature type="region of interest" description="Disordered" evidence="1">
    <location>
        <begin position="17"/>
        <end position="47"/>
    </location>
</feature>
<reference evidence="3 4" key="1">
    <citation type="submission" date="2019-10" db="EMBL/GenBank/DDBJ databases">
        <title>Two novel species isolated from a subtropical stream in China.</title>
        <authorList>
            <person name="Lu H."/>
        </authorList>
    </citation>
    <scope>NUCLEOTIDE SEQUENCE [LARGE SCALE GENOMIC DNA]</scope>
    <source>
        <strain evidence="3 4">FT29W</strain>
    </source>
</reference>
<comment type="caution">
    <text evidence="3">The sequence shown here is derived from an EMBL/GenBank/DDBJ whole genome shotgun (WGS) entry which is preliminary data.</text>
</comment>
<evidence type="ECO:0000259" key="2">
    <source>
        <dbReference type="PROSITE" id="PS51833"/>
    </source>
</evidence>
<dbReference type="Pfam" id="PF08668">
    <property type="entry name" value="HDOD"/>
    <property type="match status" value="1"/>
</dbReference>
<dbReference type="Gene3D" id="1.10.3210.10">
    <property type="entry name" value="Hypothetical protein af1432"/>
    <property type="match status" value="1"/>
</dbReference>
<feature type="domain" description="HDOD" evidence="2">
    <location>
        <begin position="242"/>
        <end position="429"/>
    </location>
</feature>
<dbReference type="AlphaFoldDB" id="A0A6A7NB72"/>
<protein>
    <submittedName>
        <fullName evidence="3">HDOD domain-containing protein</fullName>
    </submittedName>
</protein>
<organism evidence="3 4">
    <name type="scientific">Rugamonas aquatica</name>
    <dbReference type="NCBI Taxonomy" id="2743357"/>
    <lineage>
        <taxon>Bacteria</taxon>
        <taxon>Pseudomonadati</taxon>
        <taxon>Pseudomonadota</taxon>
        <taxon>Betaproteobacteria</taxon>
        <taxon>Burkholderiales</taxon>
        <taxon>Oxalobacteraceae</taxon>
        <taxon>Telluria group</taxon>
        <taxon>Rugamonas</taxon>
    </lineage>
</organism>
<dbReference type="Proteomes" id="UP000440498">
    <property type="component" value="Unassembled WGS sequence"/>
</dbReference>
<evidence type="ECO:0000313" key="3">
    <source>
        <dbReference type="EMBL" id="MQA42234.1"/>
    </source>
</evidence>
<dbReference type="InterPro" id="IPR052340">
    <property type="entry name" value="RNase_Y/CdgJ"/>
</dbReference>
<dbReference type="InterPro" id="IPR035919">
    <property type="entry name" value="EAL_sf"/>
</dbReference>
<evidence type="ECO:0000256" key="1">
    <source>
        <dbReference type="SAM" id="MobiDB-lite"/>
    </source>
</evidence>
<dbReference type="EMBL" id="WHUG01000019">
    <property type="protein sequence ID" value="MQA42234.1"/>
    <property type="molecule type" value="Genomic_DNA"/>
</dbReference>
<keyword evidence="4" id="KW-1185">Reference proteome</keyword>
<accession>A0A6A7NB72</accession>
<evidence type="ECO:0000313" key="4">
    <source>
        <dbReference type="Proteomes" id="UP000440498"/>
    </source>
</evidence>